<evidence type="ECO:0000256" key="4">
    <source>
        <dbReference type="ARBA" id="ARBA00023163"/>
    </source>
</evidence>
<sequence length="299" mass="31560">MATAPPLRDVQCFAHVARHLGFSRAAAELGMSQPAVSQAVARLERQLGVALFERSSRAVRLTPAGAGLLPYADTLLETAAAFTAEAARLAAPPRSSIQLAYAPLVGALAARAARRLAGREPAIDVELRPLGWRAATEALARGEVPAALLSAPFPLGCTTGARFHVAVAHLAVPAGDPLAALPRVTPALLGRHKVLMPRVRPPGGMWARLAGTLRGAYQHQEVADDIDDYAALLDLVAAGIGLLPAPRLLATSIRRPDVRYVPFDAGDLRLTFGLAWPAGRVPAEVTTLVHAVQETLWTR</sequence>
<dbReference type="Proteomes" id="UP001596137">
    <property type="component" value="Unassembled WGS sequence"/>
</dbReference>
<name>A0ABW1NSP9_9ACTN</name>
<dbReference type="PANTHER" id="PTHR30346">
    <property type="entry name" value="TRANSCRIPTIONAL DUAL REGULATOR HCAR-RELATED"/>
    <property type="match status" value="1"/>
</dbReference>
<dbReference type="PROSITE" id="PS50931">
    <property type="entry name" value="HTH_LYSR"/>
    <property type="match status" value="1"/>
</dbReference>
<evidence type="ECO:0000259" key="5">
    <source>
        <dbReference type="PROSITE" id="PS50931"/>
    </source>
</evidence>
<dbReference type="Pfam" id="PF03466">
    <property type="entry name" value="LysR_substrate"/>
    <property type="match status" value="1"/>
</dbReference>
<evidence type="ECO:0000256" key="1">
    <source>
        <dbReference type="ARBA" id="ARBA00009437"/>
    </source>
</evidence>
<dbReference type="Gene3D" id="3.40.190.10">
    <property type="entry name" value="Periplasmic binding protein-like II"/>
    <property type="match status" value="2"/>
</dbReference>
<reference evidence="7" key="1">
    <citation type="journal article" date="2019" name="Int. J. Syst. Evol. Microbiol.">
        <title>The Global Catalogue of Microorganisms (GCM) 10K type strain sequencing project: providing services to taxonomists for standard genome sequencing and annotation.</title>
        <authorList>
            <consortium name="The Broad Institute Genomics Platform"/>
            <consortium name="The Broad Institute Genome Sequencing Center for Infectious Disease"/>
            <person name="Wu L."/>
            <person name="Ma J."/>
        </authorList>
    </citation>
    <scope>NUCLEOTIDE SEQUENCE [LARGE SCALE GENOMIC DNA]</scope>
    <source>
        <strain evidence="7">JCM 30346</strain>
    </source>
</reference>
<comment type="similarity">
    <text evidence="1">Belongs to the LysR transcriptional regulatory family.</text>
</comment>
<accession>A0ABW1NSP9</accession>
<dbReference type="PANTHER" id="PTHR30346:SF29">
    <property type="entry name" value="LYSR SUBSTRATE-BINDING"/>
    <property type="match status" value="1"/>
</dbReference>
<dbReference type="PRINTS" id="PR00039">
    <property type="entry name" value="HTHLYSR"/>
</dbReference>
<organism evidence="6 7">
    <name type="scientific">Sphaerisporangium aureirubrum</name>
    <dbReference type="NCBI Taxonomy" id="1544736"/>
    <lineage>
        <taxon>Bacteria</taxon>
        <taxon>Bacillati</taxon>
        <taxon>Actinomycetota</taxon>
        <taxon>Actinomycetes</taxon>
        <taxon>Streptosporangiales</taxon>
        <taxon>Streptosporangiaceae</taxon>
        <taxon>Sphaerisporangium</taxon>
    </lineage>
</organism>
<protein>
    <submittedName>
        <fullName evidence="6">LysR family transcriptional regulator</fullName>
    </submittedName>
</protein>
<keyword evidence="3" id="KW-0238">DNA-binding</keyword>
<dbReference type="SUPFAM" id="SSF46785">
    <property type="entry name" value="Winged helix' DNA-binding domain"/>
    <property type="match status" value="1"/>
</dbReference>
<dbReference type="RefSeq" id="WP_380760457.1">
    <property type="nucleotide sequence ID" value="NZ_JBHSRF010000071.1"/>
</dbReference>
<dbReference type="SUPFAM" id="SSF53850">
    <property type="entry name" value="Periplasmic binding protein-like II"/>
    <property type="match status" value="1"/>
</dbReference>
<keyword evidence="7" id="KW-1185">Reference proteome</keyword>
<dbReference type="Pfam" id="PF00126">
    <property type="entry name" value="HTH_1"/>
    <property type="match status" value="1"/>
</dbReference>
<keyword evidence="4" id="KW-0804">Transcription</keyword>
<feature type="domain" description="HTH lysR-type" evidence="5">
    <location>
        <begin position="5"/>
        <end position="62"/>
    </location>
</feature>
<evidence type="ECO:0000313" key="6">
    <source>
        <dbReference type="EMBL" id="MFC6085865.1"/>
    </source>
</evidence>
<dbReference type="Gene3D" id="1.10.10.10">
    <property type="entry name" value="Winged helix-like DNA-binding domain superfamily/Winged helix DNA-binding domain"/>
    <property type="match status" value="1"/>
</dbReference>
<dbReference type="InterPro" id="IPR036390">
    <property type="entry name" value="WH_DNA-bd_sf"/>
</dbReference>
<dbReference type="InterPro" id="IPR005119">
    <property type="entry name" value="LysR_subst-bd"/>
</dbReference>
<dbReference type="InterPro" id="IPR000847">
    <property type="entry name" value="LysR_HTH_N"/>
</dbReference>
<evidence type="ECO:0000313" key="7">
    <source>
        <dbReference type="Proteomes" id="UP001596137"/>
    </source>
</evidence>
<dbReference type="InterPro" id="IPR036388">
    <property type="entry name" value="WH-like_DNA-bd_sf"/>
</dbReference>
<comment type="caution">
    <text evidence="6">The sequence shown here is derived from an EMBL/GenBank/DDBJ whole genome shotgun (WGS) entry which is preliminary data.</text>
</comment>
<evidence type="ECO:0000256" key="2">
    <source>
        <dbReference type="ARBA" id="ARBA00023015"/>
    </source>
</evidence>
<dbReference type="EMBL" id="JBHSRF010000071">
    <property type="protein sequence ID" value="MFC6085865.1"/>
    <property type="molecule type" value="Genomic_DNA"/>
</dbReference>
<evidence type="ECO:0000256" key="3">
    <source>
        <dbReference type="ARBA" id="ARBA00023125"/>
    </source>
</evidence>
<keyword evidence="2" id="KW-0805">Transcription regulation</keyword>
<gene>
    <name evidence="6" type="ORF">ACFP1K_32190</name>
</gene>
<proteinExistence type="inferred from homology"/>